<organism evidence="3 4">
    <name type="scientific">Kockovaella imperatae</name>
    <dbReference type="NCBI Taxonomy" id="4999"/>
    <lineage>
        <taxon>Eukaryota</taxon>
        <taxon>Fungi</taxon>
        <taxon>Dikarya</taxon>
        <taxon>Basidiomycota</taxon>
        <taxon>Agaricomycotina</taxon>
        <taxon>Tremellomycetes</taxon>
        <taxon>Tremellales</taxon>
        <taxon>Cuniculitremaceae</taxon>
        <taxon>Kockovaella</taxon>
    </lineage>
</organism>
<dbReference type="InParanoid" id="A0A1Y1UL03"/>
<reference evidence="3 4" key="1">
    <citation type="submission" date="2017-03" db="EMBL/GenBank/DDBJ databases">
        <title>Widespread Adenine N6-methylation of Active Genes in Fungi.</title>
        <authorList>
            <consortium name="DOE Joint Genome Institute"/>
            <person name="Mondo S.J."/>
            <person name="Dannebaum R.O."/>
            <person name="Kuo R.C."/>
            <person name="Louie K.B."/>
            <person name="Bewick A.J."/>
            <person name="Labutti K."/>
            <person name="Haridas S."/>
            <person name="Kuo A."/>
            <person name="Salamov A."/>
            <person name="Ahrendt S.R."/>
            <person name="Lau R."/>
            <person name="Bowen B.P."/>
            <person name="Lipzen A."/>
            <person name="Sullivan W."/>
            <person name="Andreopoulos W.B."/>
            <person name="Clum A."/>
            <person name="Lindquist E."/>
            <person name="Daum C."/>
            <person name="Northen T.R."/>
            <person name="Ramamoorthy G."/>
            <person name="Schmitz R.J."/>
            <person name="Gryganskyi A."/>
            <person name="Culley D."/>
            <person name="Magnuson J."/>
            <person name="James T.Y."/>
            <person name="O'Malley M.A."/>
            <person name="Stajich J.E."/>
            <person name="Spatafora J.W."/>
            <person name="Visel A."/>
            <person name="Grigoriev I.V."/>
        </authorList>
    </citation>
    <scope>NUCLEOTIDE SEQUENCE [LARGE SCALE GENOMIC DNA]</scope>
    <source>
        <strain evidence="3 4">NRRL Y-17943</strain>
    </source>
</reference>
<dbReference type="EMBL" id="NBSH01000004">
    <property type="protein sequence ID" value="ORX38227.1"/>
    <property type="molecule type" value="Genomic_DNA"/>
</dbReference>
<keyword evidence="4" id="KW-1185">Reference proteome</keyword>
<evidence type="ECO:0000256" key="1">
    <source>
        <dbReference type="SAM" id="Phobius"/>
    </source>
</evidence>
<dbReference type="Pfam" id="PF20152">
    <property type="entry name" value="DUF6534"/>
    <property type="match status" value="1"/>
</dbReference>
<evidence type="ECO:0000313" key="3">
    <source>
        <dbReference type="EMBL" id="ORX38227.1"/>
    </source>
</evidence>
<keyword evidence="1" id="KW-1133">Transmembrane helix</keyword>
<protein>
    <recommendedName>
        <fullName evidence="2">DUF6534 domain-containing protein</fullName>
    </recommendedName>
</protein>
<proteinExistence type="predicted"/>
<feature type="domain" description="DUF6534" evidence="2">
    <location>
        <begin position="9"/>
        <end position="97"/>
    </location>
</feature>
<name>A0A1Y1UL03_9TREE</name>
<evidence type="ECO:0000259" key="2">
    <source>
        <dbReference type="Pfam" id="PF20152"/>
    </source>
</evidence>
<keyword evidence="1" id="KW-0812">Transmembrane</keyword>
<dbReference type="OrthoDB" id="2561149at2759"/>
<evidence type="ECO:0000313" key="4">
    <source>
        <dbReference type="Proteomes" id="UP000193218"/>
    </source>
</evidence>
<keyword evidence="1" id="KW-0472">Membrane</keyword>
<dbReference type="Proteomes" id="UP000193218">
    <property type="component" value="Unassembled WGS sequence"/>
</dbReference>
<sequence length="187" mass="21433">MKAFLIVNMAHDGILCIILFVLLHRTRSRLFHLGQNLFPKLMAIIFECMLPPMIVTATILAGSYIDNNDGYGWVTIFYAVIGPLYFHSVIISLVSRKKLRELLDSNLTDHGILKLNSLPFNSKHSQGSHNDQVNVHVDQISSSYTLTKDRPRLNRDLADEDKRKIWDEENSLKWESDRVSSEDVHAQ</sequence>
<comment type="caution">
    <text evidence="3">The sequence shown here is derived from an EMBL/GenBank/DDBJ whole genome shotgun (WGS) entry which is preliminary data.</text>
</comment>
<feature type="transmembrane region" description="Helical" evidence="1">
    <location>
        <begin position="71"/>
        <end position="94"/>
    </location>
</feature>
<dbReference type="GeneID" id="33554337"/>
<dbReference type="AlphaFoldDB" id="A0A1Y1UL03"/>
<dbReference type="InterPro" id="IPR045339">
    <property type="entry name" value="DUF6534"/>
</dbReference>
<dbReference type="RefSeq" id="XP_021872149.1">
    <property type="nucleotide sequence ID" value="XM_022012529.1"/>
</dbReference>
<accession>A0A1Y1UL03</accession>
<gene>
    <name evidence="3" type="ORF">BD324DRAFT_343661</name>
</gene>
<feature type="transmembrane region" description="Helical" evidence="1">
    <location>
        <begin position="44"/>
        <end position="65"/>
    </location>
</feature>
<feature type="transmembrane region" description="Helical" evidence="1">
    <location>
        <begin position="6"/>
        <end position="23"/>
    </location>
</feature>